<dbReference type="EMBL" id="NATQ01000058">
    <property type="protein sequence ID" value="OQX90401.1"/>
    <property type="molecule type" value="Genomic_DNA"/>
</dbReference>
<dbReference type="Gene3D" id="3.90.226.10">
    <property type="entry name" value="2-enoyl-CoA Hydratase, Chain A, domain 1"/>
    <property type="match status" value="1"/>
</dbReference>
<feature type="transmembrane region" description="Helical" evidence="6">
    <location>
        <begin position="12"/>
        <end position="34"/>
    </location>
</feature>
<dbReference type="GO" id="GO:0008236">
    <property type="term" value="F:serine-type peptidase activity"/>
    <property type="evidence" value="ECO:0007669"/>
    <property type="project" value="UniProtKB-KW"/>
</dbReference>
<dbReference type="Pfam" id="PF22694">
    <property type="entry name" value="CtpB_N-like"/>
    <property type="match status" value="1"/>
</dbReference>
<dbReference type="PANTHER" id="PTHR32060:SF30">
    <property type="entry name" value="CARBOXY-TERMINAL PROCESSING PROTEASE CTPA"/>
    <property type="match status" value="1"/>
</dbReference>
<sequence length="516" mass="57769">MEVLTMRLFGRGFKITILVVIIICGFLISTRMYGEPASLESSSSTISQLYLFNTILSYIRAGYVEEVDTRLLIEGAIRGMLSELDPHTIYMSPDEYGELRVDTVGKFGGLGIEITITPEDETLTVIAPIEGTPAYYAGIEPRDKIIKIDGESTEGITLMQAVNKMRGEPGTDCTLTIRRLGEDEEVDVKITRAIIDVKSVRYAYIIEPGIAYVRLARFSEDTAVELLSALRKLKAQGMKGCILDLRGNPGGLLDLAVDVTGIFVPEGKLVVYTQSERKSGREKEFKSAGGIHRPDGDIEESEFTKLPLVVLVDEASASGSEIVAGAIQDLGRGLVIGEKTFGKASVQTIIPLDVEGSDKPAALKMTVAYYYTPKGTLINEKGITPDVELEYPKYSPLVSKMSYKGLFRIYAERLYAEERENALNVFENNHHFISEMMDLMRESDFHFYSEAEEETLPENGWGFVRAEMEKNADDIYKLLKRELLRLVEGEESAFKFMIERDDWVKRALEELRGEMW</sequence>
<dbReference type="SMART" id="SM00245">
    <property type="entry name" value="TSPc"/>
    <property type="match status" value="1"/>
</dbReference>
<keyword evidence="6" id="KW-0472">Membrane</keyword>
<proteinExistence type="inferred from homology"/>
<dbReference type="SUPFAM" id="SSF52096">
    <property type="entry name" value="ClpP/crotonase"/>
    <property type="match status" value="1"/>
</dbReference>
<dbReference type="SMART" id="SM00228">
    <property type="entry name" value="PDZ"/>
    <property type="match status" value="1"/>
</dbReference>
<feature type="domain" description="PDZ" evidence="7">
    <location>
        <begin position="88"/>
        <end position="166"/>
    </location>
</feature>
<name>A0A1W9S0N2_9BACT</name>
<gene>
    <name evidence="8" type="ORF">B6D57_03360</name>
</gene>
<dbReference type="Pfam" id="PF03572">
    <property type="entry name" value="Peptidase_S41"/>
    <property type="match status" value="1"/>
</dbReference>
<evidence type="ECO:0000256" key="6">
    <source>
        <dbReference type="SAM" id="Phobius"/>
    </source>
</evidence>
<dbReference type="GO" id="GO:0004175">
    <property type="term" value="F:endopeptidase activity"/>
    <property type="evidence" value="ECO:0007669"/>
    <property type="project" value="TreeGrafter"/>
</dbReference>
<evidence type="ECO:0000313" key="9">
    <source>
        <dbReference type="Proteomes" id="UP000192611"/>
    </source>
</evidence>
<organism evidence="8 9">
    <name type="scientific">Candidatus Coatesbacteria bacterium 4484_99</name>
    <dbReference type="NCBI Taxonomy" id="1970774"/>
    <lineage>
        <taxon>Bacteria</taxon>
        <taxon>Candidatus Coatesiibacteriota</taxon>
    </lineage>
</organism>
<keyword evidence="4 5" id="KW-0720">Serine protease</keyword>
<evidence type="ECO:0000256" key="5">
    <source>
        <dbReference type="RuleBase" id="RU004404"/>
    </source>
</evidence>
<dbReference type="CDD" id="cd07560">
    <property type="entry name" value="Peptidase_S41_CPP"/>
    <property type="match status" value="1"/>
</dbReference>
<dbReference type="InterPro" id="IPR036034">
    <property type="entry name" value="PDZ_sf"/>
</dbReference>
<dbReference type="NCBIfam" id="TIGR00225">
    <property type="entry name" value="prc"/>
    <property type="match status" value="1"/>
</dbReference>
<evidence type="ECO:0000256" key="1">
    <source>
        <dbReference type="ARBA" id="ARBA00009179"/>
    </source>
</evidence>
<dbReference type="InterPro" id="IPR029045">
    <property type="entry name" value="ClpP/crotonase-like_dom_sf"/>
</dbReference>
<dbReference type="AlphaFoldDB" id="A0A1W9S0N2"/>
<evidence type="ECO:0000259" key="7">
    <source>
        <dbReference type="PROSITE" id="PS50106"/>
    </source>
</evidence>
<dbReference type="Pfam" id="PF17820">
    <property type="entry name" value="PDZ_6"/>
    <property type="match status" value="1"/>
</dbReference>
<dbReference type="Proteomes" id="UP000192611">
    <property type="component" value="Unassembled WGS sequence"/>
</dbReference>
<dbReference type="InterPro" id="IPR041489">
    <property type="entry name" value="PDZ_6"/>
</dbReference>
<evidence type="ECO:0000256" key="3">
    <source>
        <dbReference type="ARBA" id="ARBA00022801"/>
    </source>
</evidence>
<dbReference type="Gene3D" id="2.30.42.10">
    <property type="match status" value="1"/>
</dbReference>
<dbReference type="GO" id="GO:0007165">
    <property type="term" value="P:signal transduction"/>
    <property type="evidence" value="ECO:0007669"/>
    <property type="project" value="TreeGrafter"/>
</dbReference>
<dbReference type="PANTHER" id="PTHR32060">
    <property type="entry name" value="TAIL-SPECIFIC PROTEASE"/>
    <property type="match status" value="1"/>
</dbReference>
<evidence type="ECO:0000313" key="8">
    <source>
        <dbReference type="EMBL" id="OQX90401.1"/>
    </source>
</evidence>
<dbReference type="GO" id="GO:0030288">
    <property type="term" value="C:outer membrane-bounded periplasmic space"/>
    <property type="evidence" value="ECO:0007669"/>
    <property type="project" value="TreeGrafter"/>
</dbReference>
<dbReference type="PROSITE" id="PS50106">
    <property type="entry name" value="PDZ"/>
    <property type="match status" value="1"/>
</dbReference>
<accession>A0A1W9S0N2</accession>
<dbReference type="InterPro" id="IPR004447">
    <property type="entry name" value="Peptidase_S41A"/>
</dbReference>
<dbReference type="SUPFAM" id="SSF50156">
    <property type="entry name" value="PDZ domain-like"/>
    <property type="match status" value="1"/>
</dbReference>
<dbReference type="InterPro" id="IPR005151">
    <property type="entry name" value="Tail-specific_protease"/>
</dbReference>
<protein>
    <recommendedName>
        <fullName evidence="7">PDZ domain-containing protein</fullName>
    </recommendedName>
</protein>
<reference evidence="9" key="1">
    <citation type="submission" date="2017-03" db="EMBL/GenBank/DDBJ databases">
        <title>Novel pathways for hydrocarbon cycling and metabolic interdependencies in hydrothermal sediment communities.</title>
        <authorList>
            <person name="Dombrowski N."/>
            <person name="Seitz K."/>
            <person name="Teske A."/>
            <person name="Baker B."/>
        </authorList>
    </citation>
    <scope>NUCLEOTIDE SEQUENCE [LARGE SCALE GENOMIC DNA]</scope>
</reference>
<evidence type="ECO:0000256" key="4">
    <source>
        <dbReference type="ARBA" id="ARBA00022825"/>
    </source>
</evidence>
<evidence type="ECO:0000256" key="2">
    <source>
        <dbReference type="ARBA" id="ARBA00022670"/>
    </source>
</evidence>
<dbReference type="InterPro" id="IPR001478">
    <property type="entry name" value="PDZ"/>
</dbReference>
<dbReference type="CDD" id="cd06782">
    <property type="entry name" value="cpPDZ_CPP-like"/>
    <property type="match status" value="1"/>
</dbReference>
<keyword evidence="6" id="KW-0812">Transmembrane</keyword>
<comment type="similarity">
    <text evidence="1 5">Belongs to the peptidase S41A family.</text>
</comment>
<keyword evidence="3 5" id="KW-0378">Hydrolase</keyword>
<dbReference type="InterPro" id="IPR055210">
    <property type="entry name" value="CtpA/B_N"/>
</dbReference>
<dbReference type="FunFam" id="2.30.42.10:FF:000063">
    <property type="entry name" value="Peptidase, S41 family"/>
    <property type="match status" value="1"/>
</dbReference>
<dbReference type="Gene3D" id="3.30.750.44">
    <property type="match status" value="1"/>
</dbReference>
<dbReference type="GO" id="GO:0006508">
    <property type="term" value="P:proteolysis"/>
    <property type="evidence" value="ECO:0007669"/>
    <property type="project" value="UniProtKB-KW"/>
</dbReference>
<comment type="caution">
    <text evidence="8">The sequence shown here is derived from an EMBL/GenBank/DDBJ whole genome shotgun (WGS) entry which is preliminary data.</text>
</comment>
<keyword evidence="2 5" id="KW-0645">Protease</keyword>
<keyword evidence="6" id="KW-1133">Transmembrane helix</keyword>